<evidence type="ECO:0000256" key="6">
    <source>
        <dbReference type="SAM" id="Phobius"/>
    </source>
</evidence>
<evidence type="ECO:0000256" key="3">
    <source>
        <dbReference type="ARBA" id="ARBA00022692"/>
    </source>
</evidence>
<feature type="transmembrane region" description="Helical" evidence="6">
    <location>
        <begin position="29"/>
        <end position="47"/>
    </location>
</feature>
<evidence type="ECO:0000313" key="7">
    <source>
        <dbReference type="EMBL" id="SEW25176.1"/>
    </source>
</evidence>
<dbReference type="InterPro" id="IPR002549">
    <property type="entry name" value="AI-2E-like"/>
</dbReference>
<evidence type="ECO:0000256" key="1">
    <source>
        <dbReference type="ARBA" id="ARBA00004141"/>
    </source>
</evidence>
<evidence type="ECO:0000256" key="4">
    <source>
        <dbReference type="ARBA" id="ARBA00022989"/>
    </source>
</evidence>
<keyword evidence="3 6" id="KW-0812">Transmembrane</keyword>
<protein>
    <submittedName>
        <fullName evidence="7">Predicted PurR-regulated permease PerM</fullName>
    </submittedName>
</protein>
<keyword evidence="5 6" id="KW-0472">Membrane</keyword>
<evidence type="ECO:0000313" key="8">
    <source>
        <dbReference type="Proteomes" id="UP000198518"/>
    </source>
</evidence>
<feature type="transmembrane region" description="Helical" evidence="6">
    <location>
        <begin position="54"/>
        <end position="76"/>
    </location>
</feature>
<comment type="similarity">
    <text evidence="2">Belongs to the autoinducer-2 exporter (AI-2E) (TC 2.A.86) family.</text>
</comment>
<comment type="subcellular location">
    <subcellularLocation>
        <location evidence="1">Membrane</location>
        <topology evidence="1">Multi-pass membrane protein</topology>
    </subcellularLocation>
</comment>
<organism evidence="7 8">
    <name type="scientific">Halobacterium jilantaiense</name>
    <dbReference type="NCBI Taxonomy" id="355548"/>
    <lineage>
        <taxon>Archaea</taxon>
        <taxon>Methanobacteriati</taxon>
        <taxon>Methanobacteriota</taxon>
        <taxon>Stenosarchaea group</taxon>
        <taxon>Halobacteria</taxon>
        <taxon>Halobacteriales</taxon>
        <taxon>Halobacteriaceae</taxon>
        <taxon>Halobacterium</taxon>
    </lineage>
</organism>
<dbReference type="PANTHER" id="PTHR21716">
    <property type="entry name" value="TRANSMEMBRANE PROTEIN"/>
    <property type="match status" value="1"/>
</dbReference>
<dbReference type="STRING" id="355548.SAMN04487945_2512"/>
<feature type="transmembrane region" description="Helical" evidence="6">
    <location>
        <begin position="186"/>
        <end position="211"/>
    </location>
</feature>
<dbReference type="EMBL" id="FOJA01000001">
    <property type="protein sequence ID" value="SEW25176.1"/>
    <property type="molecule type" value="Genomic_DNA"/>
</dbReference>
<feature type="transmembrane region" description="Helical" evidence="6">
    <location>
        <begin position="133"/>
        <end position="155"/>
    </location>
</feature>
<evidence type="ECO:0000256" key="2">
    <source>
        <dbReference type="ARBA" id="ARBA00009773"/>
    </source>
</evidence>
<feature type="transmembrane region" description="Helical" evidence="6">
    <location>
        <begin position="245"/>
        <end position="268"/>
    </location>
</feature>
<dbReference type="GO" id="GO:0016020">
    <property type="term" value="C:membrane"/>
    <property type="evidence" value="ECO:0007669"/>
    <property type="project" value="UniProtKB-SubCell"/>
</dbReference>
<feature type="transmembrane region" description="Helical" evidence="6">
    <location>
        <begin position="217"/>
        <end position="238"/>
    </location>
</feature>
<dbReference type="OrthoDB" id="137390at2157"/>
<gene>
    <name evidence="7" type="ORF">SAMN04487945_2512</name>
</gene>
<dbReference type="Pfam" id="PF01594">
    <property type="entry name" value="AI-2E_transport"/>
    <property type="match status" value="1"/>
</dbReference>
<dbReference type="Proteomes" id="UP000198518">
    <property type="component" value="Unassembled WGS sequence"/>
</dbReference>
<sequence length="332" mass="34822">MDSARALLLAVAAVLLALAVAFVLPFLDFFLLAVLLTVVFLPIQERLERRLRPTVAATTIVVVASVTVVLPLLYVVRAAAADAVDLYRAASAGDVSFAGVEAQIRAATGVSVDIGSQLQAAVGGIEVGSVVSVFGVLTHALIGLGLTLFLLFYFLKDREDFLSWVRTRAPLPDTAHDRLARELDRILKAVLVGHVFVAVVQGLLAGIALFATGIPNATFWTVVMTVLSLLPVVGSFLVWGPAAIYLFATGDTAAAAGLVVWGTVVVGVSDDYLRPIVVDRYAKVNPAVIIVGVLGGIYVVGVMGIFFGPVLIGMLRATIDVLAEEFGPTASA</sequence>
<name>A0A1I0QDW2_9EURY</name>
<dbReference type="PANTHER" id="PTHR21716:SF4">
    <property type="entry name" value="TRANSMEMBRANE PROTEIN 245"/>
    <property type="match status" value="1"/>
</dbReference>
<accession>A0A1I0QDW2</accession>
<dbReference type="RefSeq" id="WP_089669746.1">
    <property type="nucleotide sequence ID" value="NZ_FOJA01000001.1"/>
</dbReference>
<evidence type="ECO:0000256" key="5">
    <source>
        <dbReference type="ARBA" id="ARBA00023136"/>
    </source>
</evidence>
<keyword evidence="4 6" id="KW-1133">Transmembrane helix</keyword>
<keyword evidence="8" id="KW-1185">Reference proteome</keyword>
<proteinExistence type="inferred from homology"/>
<dbReference type="AlphaFoldDB" id="A0A1I0QDW2"/>
<reference evidence="7 8" key="1">
    <citation type="submission" date="2016-10" db="EMBL/GenBank/DDBJ databases">
        <authorList>
            <person name="de Groot N.N."/>
        </authorList>
    </citation>
    <scope>NUCLEOTIDE SEQUENCE [LARGE SCALE GENOMIC DNA]</scope>
    <source>
        <strain evidence="7 8">CGMCC 1.5337</strain>
    </source>
</reference>
<feature type="transmembrane region" description="Helical" evidence="6">
    <location>
        <begin position="288"/>
        <end position="312"/>
    </location>
</feature>